<keyword evidence="2" id="KW-0479">Metal-binding</keyword>
<keyword evidence="3 7" id="KW-0378">Hydrolase</keyword>
<keyword evidence="8" id="KW-1185">Reference proteome</keyword>
<evidence type="ECO:0000256" key="4">
    <source>
        <dbReference type="ARBA" id="ARBA00022837"/>
    </source>
</evidence>
<evidence type="ECO:0000256" key="5">
    <source>
        <dbReference type="SAM" id="SignalP"/>
    </source>
</evidence>
<protein>
    <submittedName>
        <fullName evidence="7">Arylsulfatase</fullName>
        <ecNumber evidence="7">3.1.6.-</ecNumber>
    </submittedName>
</protein>
<comment type="caution">
    <text evidence="7">The sequence shown here is derived from an EMBL/GenBank/DDBJ whole genome shotgun (WGS) entry which is preliminary data.</text>
</comment>
<dbReference type="Proteomes" id="UP001597314">
    <property type="component" value="Unassembled WGS sequence"/>
</dbReference>
<evidence type="ECO:0000256" key="1">
    <source>
        <dbReference type="ARBA" id="ARBA00008779"/>
    </source>
</evidence>
<evidence type="ECO:0000256" key="2">
    <source>
        <dbReference type="ARBA" id="ARBA00022723"/>
    </source>
</evidence>
<accession>A0ABW5AFF8</accession>
<proteinExistence type="inferred from homology"/>
<name>A0ABW5AFF8_9BRAD</name>
<dbReference type="PROSITE" id="PS00523">
    <property type="entry name" value="SULFATASE_1"/>
    <property type="match status" value="1"/>
</dbReference>
<dbReference type="InterPro" id="IPR024607">
    <property type="entry name" value="Sulfatase_CS"/>
</dbReference>
<evidence type="ECO:0000259" key="6">
    <source>
        <dbReference type="Pfam" id="PF00884"/>
    </source>
</evidence>
<dbReference type="InterPro" id="IPR050738">
    <property type="entry name" value="Sulfatase"/>
</dbReference>
<dbReference type="PANTHER" id="PTHR42693:SF43">
    <property type="entry name" value="BLL2667 PROTEIN"/>
    <property type="match status" value="1"/>
</dbReference>
<dbReference type="PANTHER" id="PTHR42693">
    <property type="entry name" value="ARYLSULFATASE FAMILY MEMBER"/>
    <property type="match status" value="1"/>
</dbReference>
<gene>
    <name evidence="7" type="ORF">ACFSOX_05890</name>
</gene>
<dbReference type="InterPro" id="IPR000917">
    <property type="entry name" value="Sulfatase_N"/>
</dbReference>
<dbReference type="Gene3D" id="3.30.1120.10">
    <property type="match status" value="1"/>
</dbReference>
<dbReference type="GO" id="GO:0016787">
    <property type="term" value="F:hydrolase activity"/>
    <property type="evidence" value="ECO:0007669"/>
    <property type="project" value="UniProtKB-KW"/>
</dbReference>
<keyword evidence="5" id="KW-0732">Signal</keyword>
<evidence type="ECO:0000313" key="7">
    <source>
        <dbReference type="EMBL" id="MFD2181678.1"/>
    </source>
</evidence>
<dbReference type="EC" id="3.1.6.-" evidence="7"/>
<evidence type="ECO:0000313" key="8">
    <source>
        <dbReference type="Proteomes" id="UP001597314"/>
    </source>
</evidence>
<reference evidence="8" key="1">
    <citation type="journal article" date="2019" name="Int. J. Syst. Evol. Microbiol.">
        <title>The Global Catalogue of Microorganisms (GCM) 10K type strain sequencing project: providing services to taxonomists for standard genome sequencing and annotation.</title>
        <authorList>
            <consortium name="The Broad Institute Genomics Platform"/>
            <consortium name="The Broad Institute Genome Sequencing Center for Infectious Disease"/>
            <person name="Wu L."/>
            <person name="Ma J."/>
        </authorList>
    </citation>
    <scope>NUCLEOTIDE SEQUENCE [LARGE SCALE GENOMIC DNA]</scope>
    <source>
        <strain evidence="8">CGMCC 1.6774</strain>
    </source>
</reference>
<dbReference type="InterPro" id="IPR017850">
    <property type="entry name" value="Alkaline_phosphatase_core_sf"/>
</dbReference>
<feature type="domain" description="Sulfatase N-terminal" evidence="6">
    <location>
        <begin position="85"/>
        <end position="504"/>
    </location>
</feature>
<dbReference type="Pfam" id="PF00884">
    <property type="entry name" value="Sulfatase"/>
    <property type="match status" value="1"/>
</dbReference>
<comment type="similarity">
    <text evidence="1">Belongs to the sulfatase family.</text>
</comment>
<dbReference type="Gene3D" id="3.40.720.10">
    <property type="entry name" value="Alkaline Phosphatase, subunit A"/>
    <property type="match status" value="1"/>
</dbReference>
<keyword evidence="4" id="KW-0106">Calcium</keyword>
<dbReference type="RefSeq" id="WP_378476862.1">
    <property type="nucleotide sequence ID" value="NZ_JBHUIW010000004.1"/>
</dbReference>
<sequence>MTIGSTTMRKFAGVAAGLLLGAGWSLGPAVAQQVTGTLGAPDATTTIDGRQLPAPDPKFGGVIRNDALQSKPWWAPRIVPPREAPNILLIITDDAGFGVPSTFGGVIPTPTMDGLAAEGLRYNRVFSTALCSPTRAALITGRNHHSVGFGVISEQSTGFPGYNSIISKDKATIGRILTDNGYGTAWFGKDHNTPAFAASQAGPFDQWPTGMGFEYFYGFVGGDANQWQPNLFRNRTQIYPFDGKPPGTWNLITAMADDAIDYISRMHQTDPSKPIFIKYAPGATHAPHHPTKEWVEKITAMHLFDDGYEKLRERIFGNQKRLGVIPKDTKLTPWPREVLKEWDTLTPEAKKLFIRQVEVFAAYAAYNDHEIGRVIKAFEDIGRRDNTLVIYINGDNGTSAEGGPLGTPNEVAFFNGLSELPVDVQMKFYDVWGTDQTYNHMSAGWSWAFDTPFDWFKQNASRLGGINQNMVVSWPARIKDKGALREQFLHVIDVVPTILEVTGIRAPDTVDGIKQAPIEGTSFAYTFDPKNAKAPSRHKTQYFEIMGQWALYKDGWLLSTKVNRAPWEAFGAANPDPLNNQVFQLYDLSKDFAQADDIAAKSPQKVKELREAFLAEAKKYQVLPLDASVAARIVAPRPNITAGRSEFVYTRPMTGIPQGDSPSLLNTSYTITADIEVPDGGAEGMILTSGGRFAGYGFYLKDGKPVFLWNLVDLKRVRWEGPNVLAPGRHTLTFDFKYDGLGIGTLAFNNLSGVGRGGTGTLKVDGEPVQTITLPHTLPMILQWDESFDIGSDTLTGVNDADYTPPFRLTAKLNRLTIRLDRPQLSKADLEKLEAAQATAVDGTPLTRVQPGPH</sequence>
<dbReference type="SUPFAM" id="SSF53649">
    <property type="entry name" value="Alkaline phosphatase-like"/>
    <property type="match status" value="1"/>
</dbReference>
<feature type="signal peptide" evidence="5">
    <location>
        <begin position="1"/>
        <end position="31"/>
    </location>
</feature>
<dbReference type="EMBL" id="JBHUIW010000004">
    <property type="protein sequence ID" value="MFD2181678.1"/>
    <property type="molecule type" value="Genomic_DNA"/>
</dbReference>
<organism evidence="7 8">
    <name type="scientific">Rhodoplanes azumiensis</name>
    <dbReference type="NCBI Taxonomy" id="1897628"/>
    <lineage>
        <taxon>Bacteria</taxon>
        <taxon>Pseudomonadati</taxon>
        <taxon>Pseudomonadota</taxon>
        <taxon>Alphaproteobacteria</taxon>
        <taxon>Hyphomicrobiales</taxon>
        <taxon>Nitrobacteraceae</taxon>
        <taxon>Rhodoplanes</taxon>
    </lineage>
</organism>
<feature type="chain" id="PRO_5046480005" evidence="5">
    <location>
        <begin position="32"/>
        <end position="854"/>
    </location>
</feature>
<evidence type="ECO:0000256" key="3">
    <source>
        <dbReference type="ARBA" id="ARBA00022801"/>
    </source>
</evidence>
<dbReference type="CDD" id="cd16025">
    <property type="entry name" value="PAS_like"/>
    <property type="match status" value="1"/>
</dbReference>